<dbReference type="PROSITE" id="PS50110">
    <property type="entry name" value="RESPONSE_REGULATORY"/>
    <property type="match status" value="1"/>
</dbReference>
<dbReference type="InterPro" id="IPR004358">
    <property type="entry name" value="Sig_transdc_His_kin-like_C"/>
</dbReference>
<evidence type="ECO:0000256" key="5">
    <source>
        <dbReference type="ARBA" id="ARBA00022741"/>
    </source>
</evidence>
<dbReference type="SUPFAM" id="SSF47384">
    <property type="entry name" value="Homodimeric domain of signal transducing histidine kinase"/>
    <property type="match status" value="1"/>
</dbReference>
<dbReference type="InterPro" id="IPR011006">
    <property type="entry name" value="CheY-like_superfamily"/>
</dbReference>
<dbReference type="SUPFAM" id="SSF55785">
    <property type="entry name" value="PYP-like sensor domain (PAS domain)"/>
    <property type="match status" value="1"/>
</dbReference>
<dbReference type="CDD" id="cd00082">
    <property type="entry name" value="HisKA"/>
    <property type="match status" value="1"/>
</dbReference>
<dbReference type="InterPro" id="IPR036097">
    <property type="entry name" value="HisK_dim/P_sf"/>
</dbReference>
<keyword evidence="6 14" id="KW-0418">Kinase</keyword>
<keyword evidence="7" id="KW-0067">ATP-binding</keyword>
<protein>
    <recommendedName>
        <fullName evidence="2">histidine kinase</fullName>
        <ecNumber evidence="2">2.7.13.3</ecNumber>
    </recommendedName>
</protein>
<organism evidence="14 15">
    <name type="scientific">Aliiroseovarius zhejiangensis</name>
    <dbReference type="NCBI Taxonomy" id="1632025"/>
    <lineage>
        <taxon>Bacteria</taxon>
        <taxon>Pseudomonadati</taxon>
        <taxon>Pseudomonadota</taxon>
        <taxon>Alphaproteobacteria</taxon>
        <taxon>Rhodobacterales</taxon>
        <taxon>Paracoccaceae</taxon>
        <taxon>Aliiroseovarius</taxon>
    </lineage>
</organism>
<dbReference type="Gene3D" id="3.40.50.2300">
    <property type="match status" value="1"/>
</dbReference>
<dbReference type="Pfam" id="PF00072">
    <property type="entry name" value="Response_reg"/>
    <property type="match status" value="1"/>
</dbReference>
<dbReference type="InterPro" id="IPR035965">
    <property type="entry name" value="PAS-like_dom_sf"/>
</dbReference>
<dbReference type="InterPro" id="IPR001789">
    <property type="entry name" value="Sig_transdc_resp-reg_receiver"/>
</dbReference>
<sequence>MNSTGDDKALVDAILDAAADAIIVSDEKGLILRANPAAIAMFQHTEQDLVGQSVNVLMPQAAGALHDRDLNHHIETGENRIVGQGRDVEGVRKDGTRFPLHLSVGSATVGESRVFIGILHDLTQRKATEAALARSRRLNAIGQMTGGIAHDFNNWLTVIIGNLELLEMRNADQRDLNLIRDALHAATIGSDLIARLSAFGRRSDLNPVRVDLKALCEDTLVILKRTLGARIQIKTDFAPVISLVMVDPVQLQSALMNLALNARDAMGDGGELLISVKNVRIDDDYMAQEVDVETGDYVCLSVSDNGEGMSPQAQEHVFEPFFTTKADRGGTGFGLATVYGFVKQSGGHITLYSEEGLGTSFGLYFPALAVTNAPTRSETNQKTRSNAPFGQGKTVLVVEDNAKVRKLSVARIRELGFDVEEAQSGDAAYAMLAGGMRADILFSDLVMPGELNGYDLAALASREFPDVKVLLTSGYASDVVTTQLSQGKTYDILHKPYRQADLIESLQALFADDPDD</sequence>
<evidence type="ECO:0000256" key="4">
    <source>
        <dbReference type="ARBA" id="ARBA00022679"/>
    </source>
</evidence>
<dbReference type="SMART" id="SM00387">
    <property type="entry name" value="HATPase_c"/>
    <property type="match status" value="1"/>
</dbReference>
<dbReference type="PANTHER" id="PTHR43065">
    <property type="entry name" value="SENSOR HISTIDINE KINASE"/>
    <property type="match status" value="1"/>
</dbReference>
<evidence type="ECO:0000256" key="6">
    <source>
        <dbReference type="ARBA" id="ARBA00022777"/>
    </source>
</evidence>
<evidence type="ECO:0000256" key="3">
    <source>
        <dbReference type="ARBA" id="ARBA00022553"/>
    </source>
</evidence>
<dbReference type="PRINTS" id="PR00344">
    <property type="entry name" value="BCTRLSENSOR"/>
</dbReference>
<evidence type="ECO:0000259" key="13">
    <source>
        <dbReference type="PROSITE" id="PS50113"/>
    </source>
</evidence>
<keyword evidence="5" id="KW-0547">Nucleotide-binding</keyword>
<feature type="domain" description="PAS" evidence="12">
    <location>
        <begin position="7"/>
        <end position="77"/>
    </location>
</feature>
<dbReference type="Proteomes" id="UP000609802">
    <property type="component" value="Unassembled WGS sequence"/>
</dbReference>
<dbReference type="Gene3D" id="1.10.287.130">
    <property type="match status" value="1"/>
</dbReference>
<keyword evidence="4" id="KW-0808">Transferase</keyword>
<dbReference type="PROSITE" id="PS50112">
    <property type="entry name" value="PAS"/>
    <property type="match status" value="1"/>
</dbReference>
<dbReference type="InterPro" id="IPR013767">
    <property type="entry name" value="PAS_fold"/>
</dbReference>
<feature type="domain" description="Response regulatory" evidence="11">
    <location>
        <begin position="394"/>
        <end position="510"/>
    </location>
</feature>
<dbReference type="CDD" id="cd00130">
    <property type="entry name" value="PAS"/>
    <property type="match status" value="1"/>
</dbReference>
<dbReference type="EC" id="2.7.13.3" evidence="2"/>
<reference evidence="15" key="1">
    <citation type="journal article" date="2019" name="Int. J. Syst. Evol. Microbiol.">
        <title>The Global Catalogue of Microorganisms (GCM) 10K type strain sequencing project: providing services to taxonomists for standard genome sequencing and annotation.</title>
        <authorList>
            <consortium name="The Broad Institute Genomics Platform"/>
            <consortium name="The Broad Institute Genome Sequencing Center for Infectious Disease"/>
            <person name="Wu L."/>
            <person name="Ma J."/>
        </authorList>
    </citation>
    <scope>NUCLEOTIDE SEQUENCE [LARGE SCALE GENOMIC DNA]</scope>
    <source>
        <strain evidence="15">KCTC 42443</strain>
    </source>
</reference>
<dbReference type="PROSITE" id="PS50109">
    <property type="entry name" value="HIS_KIN"/>
    <property type="match status" value="1"/>
</dbReference>
<dbReference type="InterPro" id="IPR036890">
    <property type="entry name" value="HATPase_C_sf"/>
</dbReference>
<evidence type="ECO:0000256" key="9">
    <source>
        <dbReference type="PROSITE-ProRule" id="PRU00169"/>
    </source>
</evidence>
<evidence type="ECO:0000256" key="2">
    <source>
        <dbReference type="ARBA" id="ARBA00012438"/>
    </source>
</evidence>
<dbReference type="PROSITE" id="PS50113">
    <property type="entry name" value="PAC"/>
    <property type="match status" value="1"/>
</dbReference>
<dbReference type="Gene3D" id="3.30.450.20">
    <property type="entry name" value="PAS domain"/>
    <property type="match status" value="1"/>
</dbReference>
<evidence type="ECO:0000313" key="14">
    <source>
        <dbReference type="EMBL" id="GHE85960.1"/>
    </source>
</evidence>
<dbReference type="Pfam" id="PF00989">
    <property type="entry name" value="PAS"/>
    <property type="match status" value="1"/>
</dbReference>
<dbReference type="SUPFAM" id="SSF52172">
    <property type="entry name" value="CheY-like"/>
    <property type="match status" value="1"/>
</dbReference>
<feature type="modified residue" description="4-aspartylphosphate" evidence="9">
    <location>
        <position position="444"/>
    </location>
</feature>
<evidence type="ECO:0000259" key="11">
    <source>
        <dbReference type="PROSITE" id="PS50110"/>
    </source>
</evidence>
<evidence type="ECO:0000313" key="15">
    <source>
        <dbReference type="Proteomes" id="UP000609802"/>
    </source>
</evidence>
<keyword evidence="8" id="KW-0902">Two-component regulatory system</keyword>
<dbReference type="SMART" id="SM00091">
    <property type="entry name" value="PAS"/>
    <property type="match status" value="1"/>
</dbReference>
<dbReference type="InterPro" id="IPR005467">
    <property type="entry name" value="His_kinase_dom"/>
</dbReference>
<dbReference type="NCBIfam" id="TIGR00229">
    <property type="entry name" value="sensory_box"/>
    <property type="match status" value="1"/>
</dbReference>
<dbReference type="SUPFAM" id="SSF55874">
    <property type="entry name" value="ATPase domain of HSP90 chaperone/DNA topoisomerase II/histidine kinase"/>
    <property type="match status" value="1"/>
</dbReference>
<feature type="domain" description="Histidine kinase" evidence="10">
    <location>
        <begin position="147"/>
        <end position="369"/>
    </location>
</feature>
<keyword evidence="15" id="KW-1185">Reference proteome</keyword>
<accession>A0ABQ3IMI5</accession>
<dbReference type="InterPro" id="IPR000700">
    <property type="entry name" value="PAS-assoc_C"/>
</dbReference>
<evidence type="ECO:0000259" key="12">
    <source>
        <dbReference type="PROSITE" id="PS50112"/>
    </source>
</evidence>
<feature type="domain" description="PAC" evidence="13">
    <location>
        <begin position="84"/>
        <end position="134"/>
    </location>
</feature>
<dbReference type="RefSeq" id="WP_191284578.1">
    <property type="nucleotide sequence ID" value="NZ_BNCH01000001.1"/>
</dbReference>
<comment type="catalytic activity">
    <reaction evidence="1">
        <text>ATP + protein L-histidine = ADP + protein N-phospho-L-histidine.</text>
        <dbReference type="EC" id="2.7.13.3"/>
    </reaction>
</comment>
<dbReference type="SMART" id="SM00388">
    <property type="entry name" value="HisKA"/>
    <property type="match status" value="1"/>
</dbReference>
<evidence type="ECO:0000256" key="1">
    <source>
        <dbReference type="ARBA" id="ARBA00000085"/>
    </source>
</evidence>
<dbReference type="SMART" id="SM00448">
    <property type="entry name" value="REC"/>
    <property type="match status" value="1"/>
</dbReference>
<gene>
    <name evidence="14" type="ORF">GCM10016455_01600</name>
</gene>
<evidence type="ECO:0000256" key="8">
    <source>
        <dbReference type="ARBA" id="ARBA00023012"/>
    </source>
</evidence>
<dbReference type="InterPro" id="IPR003594">
    <property type="entry name" value="HATPase_dom"/>
</dbReference>
<dbReference type="GO" id="GO:0016301">
    <property type="term" value="F:kinase activity"/>
    <property type="evidence" value="ECO:0007669"/>
    <property type="project" value="UniProtKB-KW"/>
</dbReference>
<evidence type="ECO:0000259" key="10">
    <source>
        <dbReference type="PROSITE" id="PS50109"/>
    </source>
</evidence>
<comment type="caution">
    <text evidence="14">The sequence shown here is derived from an EMBL/GenBank/DDBJ whole genome shotgun (WGS) entry which is preliminary data.</text>
</comment>
<keyword evidence="3 9" id="KW-0597">Phosphoprotein</keyword>
<dbReference type="InterPro" id="IPR000014">
    <property type="entry name" value="PAS"/>
</dbReference>
<name>A0ABQ3IMI5_9RHOB</name>
<evidence type="ECO:0000256" key="7">
    <source>
        <dbReference type="ARBA" id="ARBA00022840"/>
    </source>
</evidence>
<proteinExistence type="predicted"/>
<dbReference type="InterPro" id="IPR003661">
    <property type="entry name" value="HisK_dim/P_dom"/>
</dbReference>
<dbReference type="Gene3D" id="3.30.565.10">
    <property type="entry name" value="Histidine kinase-like ATPase, C-terminal domain"/>
    <property type="match status" value="1"/>
</dbReference>
<dbReference type="Pfam" id="PF02518">
    <property type="entry name" value="HATPase_c"/>
    <property type="match status" value="1"/>
</dbReference>
<dbReference type="PANTHER" id="PTHR43065:SF42">
    <property type="entry name" value="TWO-COMPONENT SENSOR PPRA"/>
    <property type="match status" value="1"/>
</dbReference>
<dbReference type="EMBL" id="BNCH01000001">
    <property type="protein sequence ID" value="GHE85960.1"/>
    <property type="molecule type" value="Genomic_DNA"/>
</dbReference>